<gene>
    <name evidence="1" type="ORF">VNO78_35032</name>
</gene>
<evidence type="ECO:0000313" key="2">
    <source>
        <dbReference type="Proteomes" id="UP001386955"/>
    </source>
</evidence>
<comment type="caution">
    <text evidence="1">The sequence shown here is derived from an EMBL/GenBank/DDBJ whole genome shotgun (WGS) entry which is preliminary data.</text>
</comment>
<dbReference type="EMBL" id="JAYMYS010000033">
    <property type="protein sequence ID" value="KAK7376178.1"/>
    <property type="molecule type" value="Genomic_DNA"/>
</dbReference>
<evidence type="ECO:0000313" key="1">
    <source>
        <dbReference type="EMBL" id="KAK7376178.1"/>
    </source>
</evidence>
<keyword evidence="2" id="KW-1185">Reference proteome</keyword>
<dbReference type="Proteomes" id="UP001386955">
    <property type="component" value="Unassembled WGS sequence"/>
</dbReference>
<organism evidence="1 2">
    <name type="scientific">Psophocarpus tetragonolobus</name>
    <name type="common">Winged bean</name>
    <name type="synonym">Dolichos tetragonolobus</name>
    <dbReference type="NCBI Taxonomy" id="3891"/>
    <lineage>
        <taxon>Eukaryota</taxon>
        <taxon>Viridiplantae</taxon>
        <taxon>Streptophyta</taxon>
        <taxon>Embryophyta</taxon>
        <taxon>Tracheophyta</taxon>
        <taxon>Spermatophyta</taxon>
        <taxon>Magnoliopsida</taxon>
        <taxon>eudicotyledons</taxon>
        <taxon>Gunneridae</taxon>
        <taxon>Pentapetalae</taxon>
        <taxon>rosids</taxon>
        <taxon>fabids</taxon>
        <taxon>Fabales</taxon>
        <taxon>Fabaceae</taxon>
        <taxon>Papilionoideae</taxon>
        <taxon>50 kb inversion clade</taxon>
        <taxon>NPAAA clade</taxon>
        <taxon>indigoferoid/millettioid clade</taxon>
        <taxon>Phaseoleae</taxon>
        <taxon>Psophocarpus</taxon>
    </lineage>
</organism>
<proteinExistence type="predicted"/>
<dbReference type="AlphaFoldDB" id="A0AAN9NUQ8"/>
<sequence length="114" mass="13158">MWGIESSSQHSVVCLQGTKGRLTPTSTLFLQIIMASKSSFKSAILGLEADKLPIRHNLGYLFRGFVDRSKELRKAWSFVQFIRIWRLWKVGNEEVFRDQMVDIQEIVQLVQLSS</sequence>
<name>A0AAN9NUQ8_PSOTE</name>
<accession>A0AAN9NUQ8</accession>
<protein>
    <submittedName>
        <fullName evidence="1">Uncharacterized protein</fullName>
    </submittedName>
</protein>
<reference evidence="1 2" key="1">
    <citation type="submission" date="2024-01" db="EMBL/GenBank/DDBJ databases">
        <title>The genomes of 5 underutilized Papilionoideae crops provide insights into root nodulation and disease resistanc.</title>
        <authorList>
            <person name="Jiang F."/>
        </authorList>
    </citation>
    <scope>NUCLEOTIDE SEQUENCE [LARGE SCALE GENOMIC DNA]</scope>
    <source>
        <strain evidence="1">DUOXIRENSHENG_FW03</strain>
        <tissue evidence="1">Leaves</tissue>
    </source>
</reference>